<dbReference type="EMBL" id="BFAD01000004">
    <property type="protein sequence ID" value="GBE82824.1"/>
    <property type="molecule type" value="Genomic_DNA"/>
</dbReference>
<dbReference type="InParanoid" id="A0A401GL00"/>
<dbReference type="Pfam" id="PF00067">
    <property type="entry name" value="p450"/>
    <property type="match status" value="1"/>
</dbReference>
<dbReference type="OrthoDB" id="10029320at2759"/>
<evidence type="ECO:0000313" key="2">
    <source>
        <dbReference type="Proteomes" id="UP000287166"/>
    </source>
</evidence>
<dbReference type="AlphaFoldDB" id="A0A401GL00"/>
<sequence>MFYAFCIILITLPPLVYTLVRIHRLTRKQVTIYLTDFTDIRALLAPSTSLTTQLITHAIPNARFRQVFGICSPFTTWHSHTVHTSLTTTTTALITQHGAPYPWPTFAAVARYAIDAFLPYHVDRPPIAFDTFIQILTLRTILIQLLGANPADLVSEHDLAAVTHGIGVLWHISDTGSVMLHLLSTITGHLHRWLPMYENPIELVTPAYEAIWRVVAIAVAYANRDPAARQAFEAFMTLPDAPHFRTRVGVEDLSVEMFILEVLRLHPPTRYITLIVRVDDSPFPFPIPGLSRDVTVVADIEAVQRDADIWGDTANGFDSTRFHPDLLTPSQEQSMFAFGRGRLSCVARNWAPHAAAVLAGAVLERIGPESEFRLIQGSHLGHSGGWFGWKVCEAV</sequence>
<evidence type="ECO:0000313" key="1">
    <source>
        <dbReference type="EMBL" id="GBE82824.1"/>
    </source>
</evidence>
<dbReference type="Proteomes" id="UP000287166">
    <property type="component" value="Unassembled WGS sequence"/>
</dbReference>
<accession>A0A401GL00</accession>
<dbReference type="GO" id="GO:0016705">
    <property type="term" value="F:oxidoreductase activity, acting on paired donors, with incorporation or reduction of molecular oxygen"/>
    <property type="evidence" value="ECO:0007669"/>
    <property type="project" value="InterPro"/>
</dbReference>
<name>A0A401GL00_9APHY</name>
<dbReference type="SUPFAM" id="SSF48264">
    <property type="entry name" value="Cytochrome P450"/>
    <property type="match status" value="1"/>
</dbReference>
<keyword evidence="2" id="KW-1185">Reference proteome</keyword>
<dbReference type="GO" id="GO:0020037">
    <property type="term" value="F:heme binding"/>
    <property type="evidence" value="ECO:0007669"/>
    <property type="project" value="InterPro"/>
</dbReference>
<dbReference type="GO" id="GO:0004497">
    <property type="term" value="F:monooxygenase activity"/>
    <property type="evidence" value="ECO:0007669"/>
    <property type="project" value="InterPro"/>
</dbReference>
<organism evidence="1 2">
    <name type="scientific">Sparassis crispa</name>
    <dbReference type="NCBI Taxonomy" id="139825"/>
    <lineage>
        <taxon>Eukaryota</taxon>
        <taxon>Fungi</taxon>
        <taxon>Dikarya</taxon>
        <taxon>Basidiomycota</taxon>
        <taxon>Agaricomycotina</taxon>
        <taxon>Agaricomycetes</taxon>
        <taxon>Polyporales</taxon>
        <taxon>Sparassidaceae</taxon>
        <taxon>Sparassis</taxon>
    </lineage>
</organism>
<dbReference type="RefSeq" id="XP_027613737.1">
    <property type="nucleotide sequence ID" value="XM_027757936.1"/>
</dbReference>
<proteinExistence type="predicted"/>
<dbReference type="STRING" id="139825.A0A401GL00"/>
<gene>
    <name evidence="1" type="ORF">SCP_0412110</name>
</gene>
<dbReference type="GeneID" id="38779741"/>
<dbReference type="GO" id="GO:0005506">
    <property type="term" value="F:iron ion binding"/>
    <property type="evidence" value="ECO:0007669"/>
    <property type="project" value="InterPro"/>
</dbReference>
<reference evidence="1 2" key="1">
    <citation type="journal article" date="2018" name="Sci. Rep.">
        <title>Genome sequence of the cauliflower mushroom Sparassis crispa (Hanabiratake) and its association with beneficial usage.</title>
        <authorList>
            <person name="Kiyama R."/>
            <person name="Furutani Y."/>
            <person name="Kawaguchi K."/>
            <person name="Nakanishi T."/>
        </authorList>
    </citation>
    <scope>NUCLEOTIDE SEQUENCE [LARGE SCALE GENOMIC DNA]</scope>
</reference>
<dbReference type="InterPro" id="IPR001128">
    <property type="entry name" value="Cyt_P450"/>
</dbReference>
<dbReference type="Gene3D" id="1.10.630.10">
    <property type="entry name" value="Cytochrome P450"/>
    <property type="match status" value="1"/>
</dbReference>
<evidence type="ECO:0008006" key="3">
    <source>
        <dbReference type="Google" id="ProtNLM"/>
    </source>
</evidence>
<dbReference type="InterPro" id="IPR036396">
    <property type="entry name" value="Cyt_P450_sf"/>
</dbReference>
<comment type="caution">
    <text evidence="1">The sequence shown here is derived from an EMBL/GenBank/DDBJ whole genome shotgun (WGS) entry which is preliminary data.</text>
</comment>
<protein>
    <recommendedName>
        <fullName evidence="3">Cytochrome P450</fullName>
    </recommendedName>
</protein>